<gene>
    <name evidence="3" type="ORF">DLAC_08039</name>
</gene>
<feature type="coiled-coil region" evidence="1">
    <location>
        <begin position="180"/>
        <end position="214"/>
    </location>
</feature>
<comment type="caution">
    <text evidence="3">The sequence shown here is derived from an EMBL/GenBank/DDBJ whole genome shotgun (WGS) entry which is preliminary data.</text>
</comment>
<organism evidence="3 4">
    <name type="scientific">Tieghemostelium lacteum</name>
    <name type="common">Slime mold</name>
    <name type="synonym">Dictyostelium lacteum</name>
    <dbReference type="NCBI Taxonomy" id="361077"/>
    <lineage>
        <taxon>Eukaryota</taxon>
        <taxon>Amoebozoa</taxon>
        <taxon>Evosea</taxon>
        <taxon>Eumycetozoa</taxon>
        <taxon>Dictyostelia</taxon>
        <taxon>Dictyosteliales</taxon>
        <taxon>Raperosteliaceae</taxon>
        <taxon>Tieghemostelium</taxon>
    </lineage>
</organism>
<feature type="compositionally biased region" description="Polar residues" evidence="2">
    <location>
        <begin position="374"/>
        <end position="391"/>
    </location>
</feature>
<evidence type="ECO:0000313" key="3">
    <source>
        <dbReference type="EMBL" id="KYQ91132.1"/>
    </source>
</evidence>
<dbReference type="EMBL" id="LODT01000035">
    <property type="protein sequence ID" value="KYQ91132.1"/>
    <property type="molecule type" value="Genomic_DNA"/>
</dbReference>
<feature type="region of interest" description="Disordered" evidence="2">
    <location>
        <begin position="1"/>
        <end position="71"/>
    </location>
</feature>
<dbReference type="OrthoDB" id="10687429at2759"/>
<feature type="compositionally biased region" description="Polar residues" evidence="2">
    <location>
        <begin position="399"/>
        <end position="412"/>
    </location>
</feature>
<dbReference type="InParanoid" id="A0A151ZB02"/>
<dbReference type="AlphaFoldDB" id="A0A151ZB02"/>
<name>A0A151ZB02_TIELA</name>
<protein>
    <submittedName>
        <fullName evidence="3">Uncharacterized protein</fullName>
    </submittedName>
</protein>
<keyword evidence="1" id="KW-0175">Coiled coil</keyword>
<feature type="compositionally biased region" description="Acidic residues" evidence="2">
    <location>
        <begin position="451"/>
        <end position="460"/>
    </location>
</feature>
<evidence type="ECO:0000256" key="1">
    <source>
        <dbReference type="SAM" id="Coils"/>
    </source>
</evidence>
<feature type="region of interest" description="Disordered" evidence="2">
    <location>
        <begin position="374"/>
        <end position="460"/>
    </location>
</feature>
<reference evidence="3 4" key="1">
    <citation type="submission" date="2015-12" db="EMBL/GenBank/DDBJ databases">
        <title>Dictyostelia acquired genes for synthesis and detection of signals that induce cell-type specialization by lateral gene transfer from prokaryotes.</title>
        <authorList>
            <person name="Gloeckner G."/>
            <person name="Schaap P."/>
        </authorList>
    </citation>
    <scope>NUCLEOTIDE SEQUENCE [LARGE SCALE GENOMIC DNA]</scope>
    <source>
        <strain evidence="3 4">TK</strain>
    </source>
</reference>
<dbReference type="Proteomes" id="UP000076078">
    <property type="component" value="Unassembled WGS sequence"/>
</dbReference>
<feature type="compositionally biased region" description="Low complexity" evidence="2">
    <location>
        <begin position="422"/>
        <end position="450"/>
    </location>
</feature>
<feature type="compositionally biased region" description="Low complexity" evidence="2">
    <location>
        <begin position="47"/>
        <end position="71"/>
    </location>
</feature>
<evidence type="ECO:0000313" key="4">
    <source>
        <dbReference type="Proteomes" id="UP000076078"/>
    </source>
</evidence>
<dbReference type="FunCoup" id="A0A151ZB02">
    <property type="interactions" value="371"/>
</dbReference>
<proteinExistence type="predicted"/>
<evidence type="ECO:0000256" key="2">
    <source>
        <dbReference type="SAM" id="MobiDB-lite"/>
    </source>
</evidence>
<keyword evidence="4" id="KW-1185">Reference proteome</keyword>
<dbReference type="OMA" id="CTIENIE"/>
<accession>A0A151ZB02</accession>
<feature type="compositionally biased region" description="Polar residues" evidence="2">
    <location>
        <begin position="10"/>
        <end position="20"/>
    </location>
</feature>
<sequence length="489" mass="55720">MSRKGFVSPFKTNAGNNSPTKETKRPKFVSPIKGVEIPSQPSPPTSPVVKKLSKPLSNSPAKSNNSSTTTTVNTPVVKKIVNGLNTPFKSKSPPKPLLDSDKIFEYIPTVKDSEISNELLKYLYQHQDIFTIEEILNQFKECTIENIEQLVKKNLISEIKLSNNNQTITLYSSVPFYKLIQHVNNIRIEKEKENQELLDQLKREKEEKELKQSKKPIVTTKSVTIPSNQVNHLSNKSVGFKRKTLSTPTKSVDGETKKFKAVGSFNSNISPTKTNSVEYVVDKELMRLEMERKRLLKSIQEKKALLENMKSKGDDNPIHQQKLKLPSKEDQKKISYQITKWKKGSQLAINMFQEKMVEMIANARKDDPLAFTSKSQKNQNNFYGSSTNGDNGSFRKKSNNSTSNISFKSSKQWVDEESDIKNTSTNNNYEEESTSNNYSEMGSSEYSEYSDSVEPEEEVPPMESKLYVMKSFGFNPKFLNYDEENDVFT</sequence>
<feature type="region of interest" description="Disordered" evidence="2">
    <location>
        <begin position="310"/>
        <end position="329"/>
    </location>
</feature>